<evidence type="ECO:0000259" key="2">
    <source>
        <dbReference type="PROSITE" id="PS51462"/>
    </source>
</evidence>
<dbReference type="InterPro" id="IPR000086">
    <property type="entry name" value="NUDIX_hydrolase_dom"/>
</dbReference>
<evidence type="ECO:0000313" key="4">
    <source>
        <dbReference type="Proteomes" id="UP001305702"/>
    </source>
</evidence>
<dbReference type="EC" id="3.6.-.-" evidence="3"/>
<dbReference type="Pfam" id="PF00293">
    <property type="entry name" value="NUDIX"/>
    <property type="match status" value="1"/>
</dbReference>
<evidence type="ECO:0000313" key="3">
    <source>
        <dbReference type="EMBL" id="WNQ09068.1"/>
    </source>
</evidence>
<evidence type="ECO:0000256" key="1">
    <source>
        <dbReference type="ARBA" id="ARBA00022801"/>
    </source>
</evidence>
<dbReference type="AlphaFoldDB" id="A0AA96L9L4"/>
<keyword evidence="1 3" id="KW-0378">Hydrolase</keyword>
<keyword evidence="4" id="KW-1185">Reference proteome</keyword>
<dbReference type="Proteomes" id="UP001305702">
    <property type="component" value="Chromosome"/>
</dbReference>
<dbReference type="PANTHER" id="PTHR21340:SF0">
    <property type="entry name" value="BIS(5'-NUCLEOSYL)-TETRAPHOSPHATASE [ASYMMETRICAL]"/>
    <property type="match status" value="1"/>
</dbReference>
<accession>A0AA96L9L4</accession>
<dbReference type="PROSITE" id="PS51462">
    <property type="entry name" value="NUDIX"/>
    <property type="match status" value="1"/>
</dbReference>
<dbReference type="InterPro" id="IPR020084">
    <property type="entry name" value="NUDIX_hydrolase_CS"/>
</dbReference>
<proteinExistence type="predicted"/>
<dbReference type="SUPFAM" id="SSF55811">
    <property type="entry name" value="Nudix"/>
    <property type="match status" value="1"/>
</dbReference>
<dbReference type="RefSeq" id="WP_315602835.1">
    <property type="nucleotide sequence ID" value="NZ_CP130318.1"/>
</dbReference>
<dbReference type="KEGG" id="paun:MJA45_15580"/>
<organism evidence="3 4">
    <name type="scientific">Paenibacillus aurantius</name>
    <dbReference type="NCBI Taxonomy" id="2918900"/>
    <lineage>
        <taxon>Bacteria</taxon>
        <taxon>Bacillati</taxon>
        <taxon>Bacillota</taxon>
        <taxon>Bacilli</taxon>
        <taxon>Bacillales</taxon>
        <taxon>Paenibacillaceae</taxon>
        <taxon>Paenibacillus</taxon>
    </lineage>
</organism>
<reference evidence="3 4" key="1">
    <citation type="submission" date="2022-02" db="EMBL/GenBank/DDBJ databases">
        <title>Paenibacillus sp. MBLB1776 Whole Genome Shotgun Sequencing.</title>
        <authorList>
            <person name="Hwang C.Y."/>
            <person name="Cho E.-S."/>
            <person name="Seo M.-J."/>
        </authorList>
    </citation>
    <scope>NUCLEOTIDE SEQUENCE [LARGE SCALE GENOMIC DNA]</scope>
    <source>
        <strain evidence="3 4">MBLB1776</strain>
    </source>
</reference>
<gene>
    <name evidence="3" type="ORF">MJA45_15580</name>
</gene>
<sequence length="142" mass="15678">MKQVSVGCLITDGKAFLACHSTGNSFYDLPKGLPEPGETPIETCCREVEEETGLTPDPSLLVEEGVHAYLKNKDLHLFVWPQTPLPEVRTLHCRSTFLHPRTGKALPEVDGYKHVLFSEADAYMAKSMAAVLRTLNGSRLLP</sequence>
<dbReference type="GO" id="GO:0004081">
    <property type="term" value="F:bis(5'-nucleosyl)-tetraphosphatase (asymmetrical) activity"/>
    <property type="evidence" value="ECO:0007669"/>
    <property type="project" value="TreeGrafter"/>
</dbReference>
<feature type="domain" description="Nudix hydrolase" evidence="2">
    <location>
        <begin position="1"/>
        <end position="136"/>
    </location>
</feature>
<dbReference type="GO" id="GO:0006167">
    <property type="term" value="P:AMP biosynthetic process"/>
    <property type="evidence" value="ECO:0007669"/>
    <property type="project" value="TreeGrafter"/>
</dbReference>
<dbReference type="PANTHER" id="PTHR21340">
    <property type="entry name" value="DIADENOSINE 5,5-P1,P4-TETRAPHOSPHATE PYROPHOSPHOHYDROLASE MUTT"/>
    <property type="match status" value="1"/>
</dbReference>
<protein>
    <submittedName>
        <fullName evidence="3">NUDIX hydrolase</fullName>
        <ecNumber evidence="3">3.6.-.-</ecNumber>
    </submittedName>
</protein>
<dbReference type="InterPro" id="IPR051325">
    <property type="entry name" value="Nudix_hydrolase_domain"/>
</dbReference>
<dbReference type="PROSITE" id="PS00893">
    <property type="entry name" value="NUDIX_BOX"/>
    <property type="match status" value="1"/>
</dbReference>
<dbReference type="GO" id="GO:0006754">
    <property type="term" value="P:ATP biosynthetic process"/>
    <property type="evidence" value="ECO:0007669"/>
    <property type="project" value="TreeGrafter"/>
</dbReference>
<dbReference type="InterPro" id="IPR015797">
    <property type="entry name" value="NUDIX_hydrolase-like_dom_sf"/>
</dbReference>
<name>A0AA96L9L4_9BACL</name>
<dbReference type="EMBL" id="CP130318">
    <property type="protein sequence ID" value="WNQ09068.1"/>
    <property type="molecule type" value="Genomic_DNA"/>
</dbReference>
<dbReference type="Gene3D" id="3.90.79.10">
    <property type="entry name" value="Nucleoside Triphosphate Pyrophosphohydrolase"/>
    <property type="match status" value="1"/>
</dbReference>